<proteinExistence type="predicted"/>
<evidence type="ECO:0008006" key="3">
    <source>
        <dbReference type="Google" id="ProtNLM"/>
    </source>
</evidence>
<accession>A0AAU9LC11</accession>
<organism evidence="1 2">
    <name type="scientific">Lactuca virosa</name>
    <dbReference type="NCBI Taxonomy" id="75947"/>
    <lineage>
        <taxon>Eukaryota</taxon>
        <taxon>Viridiplantae</taxon>
        <taxon>Streptophyta</taxon>
        <taxon>Embryophyta</taxon>
        <taxon>Tracheophyta</taxon>
        <taxon>Spermatophyta</taxon>
        <taxon>Magnoliopsida</taxon>
        <taxon>eudicotyledons</taxon>
        <taxon>Gunneridae</taxon>
        <taxon>Pentapetalae</taxon>
        <taxon>asterids</taxon>
        <taxon>campanulids</taxon>
        <taxon>Asterales</taxon>
        <taxon>Asteraceae</taxon>
        <taxon>Cichorioideae</taxon>
        <taxon>Cichorieae</taxon>
        <taxon>Lactucinae</taxon>
        <taxon>Lactuca</taxon>
    </lineage>
</organism>
<name>A0AAU9LC11_9ASTR</name>
<protein>
    <recommendedName>
        <fullName evidence="3">Ubiquitin-like domain-containing protein</fullName>
    </recommendedName>
</protein>
<sequence>MESTCCSPSFIIDILVEHSKHVSFLQSADILSRQQMKLISKFTTGKGPIEKGQDTKENTNLCTLPSIMDLVVAAIEKNIILQHNQFLFFGKRKGENLILDQLSVWDFGVPDQLWLCSIME</sequence>
<dbReference type="Proteomes" id="UP001157418">
    <property type="component" value="Unassembled WGS sequence"/>
</dbReference>
<reference evidence="1 2" key="1">
    <citation type="submission" date="2022-01" db="EMBL/GenBank/DDBJ databases">
        <authorList>
            <person name="Xiong W."/>
            <person name="Schranz E."/>
        </authorList>
    </citation>
    <scope>NUCLEOTIDE SEQUENCE [LARGE SCALE GENOMIC DNA]</scope>
</reference>
<keyword evidence="2" id="KW-1185">Reference proteome</keyword>
<comment type="caution">
    <text evidence="1">The sequence shown here is derived from an EMBL/GenBank/DDBJ whole genome shotgun (WGS) entry which is preliminary data.</text>
</comment>
<dbReference type="AlphaFoldDB" id="A0AAU9LC11"/>
<evidence type="ECO:0000313" key="1">
    <source>
        <dbReference type="EMBL" id="CAH1413513.1"/>
    </source>
</evidence>
<evidence type="ECO:0000313" key="2">
    <source>
        <dbReference type="Proteomes" id="UP001157418"/>
    </source>
</evidence>
<dbReference type="EMBL" id="CAKMRJ010000001">
    <property type="protein sequence ID" value="CAH1413513.1"/>
    <property type="molecule type" value="Genomic_DNA"/>
</dbReference>
<gene>
    <name evidence="1" type="ORF">LVIROSA_LOCUS1473</name>
</gene>